<dbReference type="Gene3D" id="1.10.3430.10">
    <property type="entry name" value="Ammonium transporter AmtB like domains"/>
    <property type="match status" value="1"/>
</dbReference>
<evidence type="ECO:0000256" key="7">
    <source>
        <dbReference type="SAM" id="Phobius"/>
    </source>
</evidence>
<keyword evidence="4 7" id="KW-1133">Transmembrane helix</keyword>
<name>A0ABQ8Y406_9EUKA</name>
<proteinExistence type="inferred from homology"/>
<feature type="domain" description="Ammonium transporter AmtB-like" evidence="8">
    <location>
        <begin position="51"/>
        <end position="406"/>
    </location>
</feature>
<evidence type="ECO:0000256" key="4">
    <source>
        <dbReference type="ARBA" id="ARBA00022989"/>
    </source>
</evidence>
<evidence type="ECO:0000256" key="1">
    <source>
        <dbReference type="ARBA" id="ARBA00004141"/>
    </source>
</evidence>
<dbReference type="PANTHER" id="PTHR11730:SF60">
    <property type="entry name" value="RH50, ISOFORM D"/>
    <property type="match status" value="1"/>
</dbReference>
<feature type="transmembrane region" description="Helical" evidence="7">
    <location>
        <begin position="335"/>
        <end position="356"/>
    </location>
</feature>
<dbReference type="PRINTS" id="PR00342">
    <property type="entry name" value="RHESUSRHD"/>
</dbReference>
<dbReference type="InterPro" id="IPR024041">
    <property type="entry name" value="NH4_transpt_AmtB-like_dom"/>
</dbReference>
<feature type="region of interest" description="Disordered" evidence="6">
    <location>
        <begin position="423"/>
        <end position="464"/>
    </location>
</feature>
<dbReference type="EMBL" id="JAOAOG010000221">
    <property type="protein sequence ID" value="KAJ6239563.1"/>
    <property type="molecule type" value="Genomic_DNA"/>
</dbReference>
<reference evidence="9" key="1">
    <citation type="submission" date="2022-08" db="EMBL/GenBank/DDBJ databases">
        <title>Novel sulfate-reducing endosymbionts in the free-living metamonad Anaeramoeba.</title>
        <authorList>
            <person name="Jerlstrom-Hultqvist J."/>
            <person name="Cepicka I."/>
            <person name="Gallot-Lavallee L."/>
            <person name="Salas-Leiva D."/>
            <person name="Curtis B.A."/>
            <person name="Zahonova K."/>
            <person name="Pipaliya S."/>
            <person name="Dacks J."/>
            <person name="Roger A.J."/>
        </authorList>
    </citation>
    <scope>NUCLEOTIDE SEQUENCE</scope>
    <source>
        <strain evidence="9">Schooner1</strain>
    </source>
</reference>
<feature type="transmembrane region" description="Helical" evidence="7">
    <location>
        <begin position="84"/>
        <end position="105"/>
    </location>
</feature>
<evidence type="ECO:0000313" key="9">
    <source>
        <dbReference type="EMBL" id="KAJ6239563.1"/>
    </source>
</evidence>
<evidence type="ECO:0000256" key="5">
    <source>
        <dbReference type="ARBA" id="ARBA00023136"/>
    </source>
</evidence>
<feature type="transmembrane region" description="Helical" evidence="7">
    <location>
        <begin position="177"/>
        <end position="196"/>
    </location>
</feature>
<dbReference type="InterPro" id="IPR029020">
    <property type="entry name" value="Ammonium/urea_transptr"/>
</dbReference>
<feature type="transmembrane region" description="Helical" evidence="7">
    <location>
        <begin position="51"/>
        <end position="72"/>
    </location>
</feature>
<evidence type="ECO:0000256" key="2">
    <source>
        <dbReference type="ARBA" id="ARBA00011036"/>
    </source>
</evidence>
<keyword evidence="3 7" id="KW-0812">Transmembrane</keyword>
<feature type="transmembrane region" description="Helical" evidence="7">
    <location>
        <begin position="302"/>
        <end position="323"/>
    </location>
</feature>
<evidence type="ECO:0000256" key="6">
    <source>
        <dbReference type="SAM" id="MobiDB-lite"/>
    </source>
</evidence>
<feature type="transmembrane region" description="Helical" evidence="7">
    <location>
        <begin position="249"/>
        <end position="267"/>
    </location>
</feature>
<comment type="similarity">
    <text evidence="2">Belongs to the ammonium transporter (TC 2.A.49) family. Rh subfamily.</text>
</comment>
<keyword evidence="5 7" id="KW-0472">Membrane</keyword>
<keyword evidence="10" id="KW-1185">Reference proteome</keyword>
<feature type="transmembrane region" description="Helical" evidence="7">
    <location>
        <begin position="383"/>
        <end position="404"/>
    </location>
</feature>
<dbReference type="SUPFAM" id="SSF111352">
    <property type="entry name" value="Ammonium transporter"/>
    <property type="match status" value="1"/>
</dbReference>
<evidence type="ECO:0000256" key="3">
    <source>
        <dbReference type="ARBA" id="ARBA00022692"/>
    </source>
</evidence>
<protein>
    <submittedName>
        <fullName evidence="9">Rh50</fullName>
    </submittedName>
</protein>
<dbReference type="InterPro" id="IPR002229">
    <property type="entry name" value="RhesusRHD"/>
</dbReference>
<gene>
    <name evidence="9" type="ORF">M0813_25025</name>
</gene>
<feature type="compositionally biased region" description="Acidic residues" evidence="6">
    <location>
        <begin position="423"/>
        <end position="435"/>
    </location>
</feature>
<feature type="transmembrane region" description="Helical" evidence="7">
    <location>
        <begin position="146"/>
        <end position="165"/>
    </location>
</feature>
<comment type="subcellular location">
    <subcellularLocation>
        <location evidence="1">Membrane</location>
        <topology evidence="1">Multi-pass membrane protein</topology>
    </subcellularLocation>
</comment>
<feature type="transmembrane region" description="Helical" evidence="7">
    <location>
        <begin position="208"/>
        <end position="229"/>
    </location>
</feature>
<dbReference type="Pfam" id="PF00909">
    <property type="entry name" value="Ammonium_transp"/>
    <property type="match status" value="1"/>
</dbReference>
<dbReference type="PANTHER" id="PTHR11730">
    <property type="entry name" value="AMMONIUM TRANSPORTER"/>
    <property type="match status" value="1"/>
</dbReference>
<organism evidence="9 10">
    <name type="scientific">Anaeramoeba flamelloides</name>
    <dbReference type="NCBI Taxonomy" id="1746091"/>
    <lineage>
        <taxon>Eukaryota</taxon>
        <taxon>Metamonada</taxon>
        <taxon>Anaeramoebidae</taxon>
        <taxon>Anaeramoeba</taxon>
    </lineage>
</organism>
<comment type="caution">
    <text evidence="9">The sequence shown here is derived from an EMBL/GenBank/DDBJ whole genome shotgun (WGS) entry which is preliminary data.</text>
</comment>
<evidence type="ECO:0000313" key="10">
    <source>
        <dbReference type="Proteomes" id="UP001150062"/>
    </source>
</evidence>
<sequence length="464" mass="51393">MGFKKTQIGFVTVLTIFQIAFIVLSSIWFRYDESFDETSGEDFDLRTDYYYTYYSDVAVMVIIGFGYLMTFLKKYGLSAAGYTFLLAAFCVQWTLIANAFWHQIYEYEELHRFDVDIPALIEGMFGAATVMISFGAVLGKTTPLQLILIAFFEIIFYSFNIYLSVLRTHATDIGGSMIIHTFGAYFGMGLTTVLTSRRTKEHLKNPDNDATPVSDIFSLIGTIFLWLYWPSFNGALGVPGQRFKVVVNTVMSLCCSCVGSYVWSVLLNKGKFNAVDVQNATLAGGVAVGTSANLYINPVGAMAIGLIAGSISTIGFNKITPFLEEKIGIHDSCGVHNLHGMPGIIGGISGIIAVYAGTEDHSLYNGVIGNYFPEGDHQPYRQLSALFITLTISFFGGLITGFIIKFLGPNADKPFSDEEFWFDEENDAEESEEEELEKKPLDDEESNITSSEDIQLNEKLSSEN</sequence>
<feature type="transmembrane region" description="Helical" evidence="7">
    <location>
        <begin position="7"/>
        <end position="31"/>
    </location>
</feature>
<dbReference type="Proteomes" id="UP001150062">
    <property type="component" value="Unassembled WGS sequence"/>
</dbReference>
<accession>A0ABQ8Y406</accession>
<evidence type="ECO:0000259" key="8">
    <source>
        <dbReference type="Pfam" id="PF00909"/>
    </source>
</evidence>